<organism evidence="4 5">
    <name type="scientific">Morganella morganii</name>
    <name type="common">Proteus morganii</name>
    <dbReference type="NCBI Taxonomy" id="582"/>
    <lineage>
        <taxon>Bacteria</taxon>
        <taxon>Pseudomonadati</taxon>
        <taxon>Pseudomonadota</taxon>
        <taxon>Gammaproteobacteria</taxon>
        <taxon>Enterobacterales</taxon>
        <taxon>Morganellaceae</taxon>
        <taxon>Morganella</taxon>
    </lineage>
</organism>
<evidence type="ECO:0000256" key="2">
    <source>
        <dbReference type="SAM" id="SignalP"/>
    </source>
</evidence>
<dbReference type="NCBIfam" id="TIGR02913">
    <property type="entry name" value="HAF_rpt"/>
    <property type="match status" value="2"/>
</dbReference>
<keyword evidence="2" id="KW-0732">Signal</keyword>
<feature type="compositionally biased region" description="Pro residues" evidence="1">
    <location>
        <begin position="382"/>
        <end position="391"/>
    </location>
</feature>
<dbReference type="InterPro" id="IPR014262">
    <property type="entry name" value="HAF_rpt"/>
</dbReference>
<dbReference type="SUPFAM" id="SSF103515">
    <property type="entry name" value="Autotransporter"/>
    <property type="match status" value="1"/>
</dbReference>
<feature type="region of interest" description="Disordered" evidence="1">
    <location>
        <begin position="355"/>
        <end position="397"/>
    </location>
</feature>
<name>A0AAU8ZTA0_MORMO</name>
<dbReference type="PROSITE" id="PS51208">
    <property type="entry name" value="AUTOTRANSPORTER"/>
    <property type="match status" value="1"/>
</dbReference>
<dbReference type="RefSeq" id="WP_108657209.1">
    <property type="nucleotide sequence ID" value="NZ_CP028956.1"/>
</dbReference>
<dbReference type="InterPro" id="IPR005546">
    <property type="entry name" value="Autotransporte_beta"/>
</dbReference>
<dbReference type="SUPFAM" id="SSF82171">
    <property type="entry name" value="DPP6 N-terminal domain-like"/>
    <property type="match status" value="1"/>
</dbReference>
<evidence type="ECO:0000313" key="4">
    <source>
        <dbReference type="EMBL" id="AWC95397.1"/>
    </source>
</evidence>
<evidence type="ECO:0000256" key="1">
    <source>
        <dbReference type="SAM" id="MobiDB-lite"/>
    </source>
</evidence>
<gene>
    <name evidence="4" type="ORF">AM380_18015</name>
</gene>
<dbReference type="InterPro" id="IPR036709">
    <property type="entry name" value="Autotransporte_beta_dom_sf"/>
</dbReference>
<sequence>MAYAHKKHFNKTLLALLLTSQSTLAFSAMDYDVSKIKDIGQSAAISADGRVIAGTYEISNDNYRPFIIIDGNAVDLSKYAAGNNSIYISGLSADGNIATGYIVDVNNRSNSEMYIYDANTDTVNIPDQQAFTSVASQGISGDGKTVVGIADEKAFRFTGQGGITLLDPSETATSTANGVNYDGSVIVGRFISGSGQAFKYTNDKGMVSLGTLREGNAGESGANAVSADGLVTVGWSNISEYETHAMSHTDKDGMRDLGTLKKDNSGYSSASSVSHDGQFIVGSSDNEDGIARGFVYVSGEKKMYELKPIQGSFEGESSAEAISADGKVVAGYVQNDNNETTAVLWKLDYKPPMTPLEPSKPVDPTKPLTPLEPSKPVTPTEPLTPPEPTKPVNPASDPIYIIKTRDTLTKMADSNYQILDLYQTALYNLAESRCQMGDDNYCAGLFTQYDNVHQNNRVATGVFGSFRLPAENWTLGASLNFAVNTRLADGYDTRGNNHPGVGAWLRYQENKDNSGFNSELSAAFLQQDLEITRQEHLGTENGKGNSDIKGYYVKFTTGYGITVSENTLVTPLAAIKYHNVTRAGYTESNGIDFPATYGRAGNKNLDLQLGVDLKHQFNKSTELDAGIGADIKLSHKRDAFTGHIQYVNDGAYIYDRGDSQSVKPYARAGVNYFITENSTLRGDIGYHTTDYRNDGLQVGLSYSYHW</sequence>
<reference evidence="4 5" key="1">
    <citation type="submission" date="2018-04" db="EMBL/GenBank/DDBJ databases">
        <title>Whole genome sequencing of Morganella morganii AR_0133.</title>
        <authorList>
            <person name="Conlan S."/>
            <person name="Thomas P.J."/>
            <person name="Mullikin J."/>
            <person name="Frank K.M."/>
            <person name="Segre J.A."/>
        </authorList>
    </citation>
    <scope>NUCLEOTIDE SEQUENCE [LARGE SCALE GENOMIC DNA]</scope>
    <source>
        <strain evidence="4 5">AR_0133</strain>
    </source>
</reference>
<accession>A0AAU8ZTA0</accession>
<dbReference type="Gene3D" id="2.40.128.130">
    <property type="entry name" value="Autotransporter beta-domain"/>
    <property type="match status" value="1"/>
</dbReference>
<dbReference type="AlphaFoldDB" id="A0AAU8ZTA0"/>
<dbReference type="EMBL" id="CP028956">
    <property type="protein sequence ID" value="AWC95397.1"/>
    <property type="molecule type" value="Genomic_DNA"/>
</dbReference>
<protein>
    <submittedName>
        <fullName evidence="4">HAF repeat-containing protein</fullName>
    </submittedName>
</protein>
<dbReference type="Proteomes" id="UP000244682">
    <property type="component" value="Chromosome"/>
</dbReference>
<feature type="signal peptide" evidence="2">
    <location>
        <begin position="1"/>
        <end position="25"/>
    </location>
</feature>
<proteinExistence type="predicted"/>
<evidence type="ECO:0000259" key="3">
    <source>
        <dbReference type="PROSITE" id="PS51208"/>
    </source>
</evidence>
<feature type="chain" id="PRO_5043347463" evidence="2">
    <location>
        <begin position="26"/>
        <end position="706"/>
    </location>
</feature>
<dbReference type="Pfam" id="PF03797">
    <property type="entry name" value="Autotransporter"/>
    <property type="match status" value="1"/>
</dbReference>
<evidence type="ECO:0000313" key="5">
    <source>
        <dbReference type="Proteomes" id="UP000244682"/>
    </source>
</evidence>
<feature type="domain" description="Autotransporter" evidence="3">
    <location>
        <begin position="438"/>
        <end position="706"/>
    </location>
</feature>